<evidence type="ECO:0000256" key="6">
    <source>
        <dbReference type="ARBA" id="ARBA00023242"/>
    </source>
</evidence>
<dbReference type="GO" id="GO:0008270">
    <property type="term" value="F:zinc ion binding"/>
    <property type="evidence" value="ECO:0007669"/>
    <property type="project" value="InterPro"/>
</dbReference>
<comment type="caution">
    <text evidence="9">The sequence shown here is derived from an EMBL/GenBank/DDBJ whole genome shotgun (WGS) entry which is preliminary data.</text>
</comment>
<dbReference type="GO" id="GO:0001228">
    <property type="term" value="F:DNA-binding transcription activator activity, RNA polymerase II-specific"/>
    <property type="evidence" value="ECO:0007669"/>
    <property type="project" value="TreeGrafter"/>
</dbReference>
<dbReference type="CDD" id="cd00067">
    <property type="entry name" value="GAL4"/>
    <property type="match status" value="1"/>
</dbReference>
<dbReference type="SMART" id="SM00066">
    <property type="entry name" value="GAL4"/>
    <property type="match status" value="1"/>
</dbReference>
<evidence type="ECO:0000259" key="8">
    <source>
        <dbReference type="PROSITE" id="PS50048"/>
    </source>
</evidence>
<dbReference type="SUPFAM" id="SSF57701">
    <property type="entry name" value="Zn2/Cys6 DNA-binding domain"/>
    <property type="match status" value="1"/>
</dbReference>
<evidence type="ECO:0000256" key="1">
    <source>
        <dbReference type="ARBA" id="ARBA00022723"/>
    </source>
</evidence>
<feature type="domain" description="Zn(2)-C6 fungal-type" evidence="8">
    <location>
        <begin position="27"/>
        <end position="58"/>
    </location>
</feature>
<sequence>MDKEGSAPKSPARERPGPTRRRRPALACEACRARKIKCDRNAPCNKCIRGKRARNCTYVPEDGSPVPRPRPAKAKTSEQLVASQARVEPTRDEHSTSALHSPALTEPASVRALPVELQPTSQPAEQSHLPTKATRDKGKLFGASHWTNTVESVSTPTQLRHYTLTCPAAQTASIRRAGSHASPADQVSPTGVQAACP</sequence>
<feature type="compositionally biased region" description="Basic and acidic residues" evidence="7">
    <location>
        <begin position="1"/>
        <end position="17"/>
    </location>
</feature>
<proteinExistence type="predicted"/>
<keyword evidence="2" id="KW-0862">Zinc</keyword>
<dbReference type="PANTHER" id="PTHR31944:SF131">
    <property type="entry name" value="HEME-RESPONSIVE ZINC FINGER TRANSCRIPTION FACTOR HAP1"/>
    <property type="match status" value="1"/>
</dbReference>
<dbReference type="EMBL" id="MSZU01000111">
    <property type="protein sequence ID" value="OMP83738.1"/>
    <property type="molecule type" value="Genomic_DNA"/>
</dbReference>
<gene>
    <name evidence="9" type="ORF">BK809_0005119</name>
</gene>
<accession>A0A1S8B8P1</accession>
<feature type="compositionally biased region" description="Polar residues" evidence="7">
    <location>
        <begin position="118"/>
        <end position="129"/>
    </location>
</feature>
<organism evidence="9 10">
    <name type="scientific">Diplodia seriata</name>
    <dbReference type="NCBI Taxonomy" id="420778"/>
    <lineage>
        <taxon>Eukaryota</taxon>
        <taxon>Fungi</taxon>
        <taxon>Dikarya</taxon>
        <taxon>Ascomycota</taxon>
        <taxon>Pezizomycotina</taxon>
        <taxon>Dothideomycetes</taxon>
        <taxon>Dothideomycetes incertae sedis</taxon>
        <taxon>Botryosphaeriales</taxon>
        <taxon>Botryosphaeriaceae</taxon>
        <taxon>Diplodia</taxon>
    </lineage>
</organism>
<evidence type="ECO:0000313" key="9">
    <source>
        <dbReference type="EMBL" id="OMP83738.1"/>
    </source>
</evidence>
<feature type="region of interest" description="Disordered" evidence="7">
    <location>
        <begin position="116"/>
        <end position="135"/>
    </location>
</feature>
<dbReference type="GO" id="GO:0000978">
    <property type="term" value="F:RNA polymerase II cis-regulatory region sequence-specific DNA binding"/>
    <property type="evidence" value="ECO:0007669"/>
    <property type="project" value="TreeGrafter"/>
</dbReference>
<dbReference type="Gene3D" id="4.10.240.10">
    <property type="entry name" value="Zn(2)-C6 fungal-type DNA-binding domain"/>
    <property type="match status" value="1"/>
</dbReference>
<dbReference type="OrthoDB" id="3862662at2759"/>
<keyword evidence="4" id="KW-0238">DNA-binding</keyword>
<dbReference type="InterPro" id="IPR036864">
    <property type="entry name" value="Zn2-C6_fun-type_DNA-bd_sf"/>
</dbReference>
<feature type="region of interest" description="Disordered" evidence="7">
    <location>
        <begin position="175"/>
        <end position="197"/>
    </location>
</feature>
<evidence type="ECO:0000256" key="5">
    <source>
        <dbReference type="ARBA" id="ARBA00023163"/>
    </source>
</evidence>
<dbReference type="PANTHER" id="PTHR31944">
    <property type="entry name" value="HEME-RESPONSIVE ZINC FINGER TRANSCRIPTION FACTOR HAP1"/>
    <property type="match status" value="1"/>
</dbReference>
<dbReference type="PROSITE" id="PS50048">
    <property type="entry name" value="ZN2_CY6_FUNGAL_2"/>
    <property type="match status" value="1"/>
</dbReference>
<keyword evidence="5" id="KW-0804">Transcription</keyword>
<evidence type="ECO:0000256" key="7">
    <source>
        <dbReference type="SAM" id="MobiDB-lite"/>
    </source>
</evidence>
<evidence type="ECO:0000256" key="3">
    <source>
        <dbReference type="ARBA" id="ARBA00023015"/>
    </source>
</evidence>
<dbReference type="Pfam" id="PF00172">
    <property type="entry name" value="Zn_clus"/>
    <property type="match status" value="1"/>
</dbReference>
<dbReference type="PROSITE" id="PS00463">
    <property type="entry name" value="ZN2_CY6_FUNGAL_1"/>
    <property type="match status" value="1"/>
</dbReference>
<evidence type="ECO:0000256" key="2">
    <source>
        <dbReference type="ARBA" id="ARBA00022833"/>
    </source>
</evidence>
<keyword evidence="6" id="KW-0539">Nucleus</keyword>
<dbReference type="GO" id="GO:0005634">
    <property type="term" value="C:nucleus"/>
    <property type="evidence" value="ECO:0007669"/>
    <property type="project" value="TreeGrafter"/>
</dbReference>
<feature type="region of interest" description="Disordered" evidence="7">
    <location>
        <begin position="1"/>
        <end position="25"/>
    </location>
</feature>
<dbReference type="AlphaFoldDB" id="A0A1S8B8P1"/>
<evidence type="ECO:0000256" key="4">
    <source>
        <dbReference type="ARBA" id="ARBA00023125"/>
    </source>
</evidence>
<evidence type="ECO:0000313" key="10">
    <source>
        <dbReference type="Proteomes" id="UP000190776"/>
    </source>
</evidence>
<protein>
    <submittedName>
        <fullName evidence="9">Oleate activated transcription factor 3</fullName>
    </submittedName>
</protein>
<dbReference type="InterPro" id="IPR001138">
    <property type="entry name" value="Zn2Cys6_DnaBD"/>
</dbReference>
<keyword evidence="1" id="KW-0479">Metal-binding</keyword>
<feature type="region of interest" description="Disordered" evidence="7">
    <location>
        <begin position="55"/>
        <end position="111"/>
    </location>
</feature>
<keyword evidence="3" id="KW-0805">Transcription regulation</keyword>
<reference evidence="9 10" key="1">
    <citation type="submission" date="2017-01" db="EMBL/GenBank/DDBJ databases">
        <title>Draft genome sequence of Diplodia seriata F98.1, a fungal species involved in grapevine trunk diseases.</title>
        <authorList>
            <person name="Robert-Siegwald G."/>
            <person name="Vallet J."/>
            <person name="Abou-Mansour E."/>
            <person name="Xu J."/>
            <person name="Rey P."/>
            <person name="Bertsch C."/>
            <person name="Rego C."/>
            <person name="Larignon P."/>
            <person name="Fontaine F."/>
            <person name="Lebrun M.-H."/>
        </authorList>
    </citation>
    <scope>NUCLEOTIDE SEQUENCE [LARGE SCALE GENOMIC DNA]</scope>
    <source>
        <strain evidence="9 10">F98.1</strain>
    </source>
</reference>
<dbReference type="Proteomes" id="UP000190776">
    <property type="component" value="Unassembled WGS sequence"/>
</dbReference>
<dbReference type="InterPro" id="IPR051430">
    <property type="entry name" value="Fungal_TF_Env_Response"/>
</dbReference>
<name>A0A1S8B8P1_9PEZI</name>